<evidence type="ECO:0000256" key="1">
    <source>
        <dbReference type="SAM" id="MobiDB-lite"/>
    </source>
</evidence>
<evidence type="ECO:0000313" key="2">
    <source>
        <dbReference type="EMBL" id="GMI34530.1"/>
    </source>
</evidence>
<comment type="caution">
    <text evidence="2">The sequence shown here is derived from an EMBL/GenBank/DDBJ whole genome shotgun (WGS) entry which is preliminary data.</text>
</comment>
<sequence length="203" mass="22668">MPSAFDVALADQRKSLAAPSDPSKVPFTLTPANRASPSSTLTLSVYETQVFSRFSLKWSTPSLPSNESKLLASKQLKRPKYVPRFHSPSCDPSIPIDEIDPPPGYTSAGNWRLKMNVVNSAKHVYGDGWEYSSSYASLLSGYKANGKKRSPRFEGRMRDVYRRRDTVTELENNMIESHETTKAAVADLEEAAKYQRSSQCLIQ</sequence>
<name>A0ABQ6MWJ2_9STRA</name>
<organism evidence="2 3">
    <name type="scientific">Tetraparma gracilis</name>
    <dbReference type="NCBI Taxonomy" id="2962635"/>
    <lineage>
        <taxon>Eukaryota</taxon>
        <taxon>Sar</taxon>
        <taxon>Stramenopiles</taxon>
        <taxon>Ochrophyta</taxon>
        <taxon>Bolidophyceae</taxon>
        <taxon>Parmales</taxon>
        <taxon>Triparmaceae</taxon>
        <taxon>Tetraparma</taxon>
    </lineage>
</organism>
<evidence type="ECO:0000313" key="3">
    <source>
        <dbReference type="Proteomes" id="UP001165060"/>
    </source>
</evidence>
<proteinExistence type="predicted"/>
<keyword evidence="3" id="KW-1185">Reference proteome</keyword>
<gene>
    <name evidence="2" type="ORF">TeGR_g10039</name>
</gene>
<protein>
    <submittedName>
        <fullName evidence="2">Uncharacterized protein</fullName>
    </submittedName>
</protein>
<feature type="region of interest" description="Disordered" evidence="1">
    <location>
        <begin position="13"/>
        <end position="38"/>
    </location>
</feature>
<dbReference type="EMBL" id="BRYB01000644">
    <property type="protein sequence ID" value="GMI34530.1"/>
    <property type="molecule type" value="Genomic_DNA"/>
</dbReference>
<reference evidence="2 3" key="1">
    <citation type="journal article" date="2023" name="Commun. Biol.">
        <title>Genome analysis of Parmales, the sister group of diatoms, reveals the evolutionary specialization of diatoms from phago-mixotrophs to photoautotrophs.</title>
        <authorList>
            <person name="Ban H."/>
            <person name="Sato S."/>
            <person name="Yoshikawa S."/>
            <person name="Yamada K."/>
            <person name="Nakamura Y."/>
            <person name="Ichinomiya M."/>
            <person name="Sato N."/>
            <person name="Blanc-Mathieu R."/>
            <person name="Endo H."/>
            <person name="Kuwata A."/>
            <person name="Ogata H."/>
        </authorList>
    </citation>
    <scope>NUCLEOTIDE SEQUENCE [LARGE SCALE GENOMIC DNA]</scope>
</reference>
<accession>A0ABQ6MWJ2</accession>
<dbReference type="Proteomes" id="UP001165060">
    <property type="component" value="Unassembled WGS sequence"/>
</dbReference>